<proteinExistence type="predicted"/>
<comment type="caution">
    <text evidence="1">The sequence shown here is derived from an EMBL/GenBank/DDBJ whole genome shotgun (WGS) entry which is preliminary data.</text>
</comment>
<keyword evidence="2" id="KW-1185">Reference proteome</keyword>
<name>A0ABW7IXY9_9VIBR</name>
<dbReference type="EMBL" id="JBIHSN010000002">
    <property type="protein sequence ID" value="MFH0265890.1"/>
    <property type="molecule type" value="Genomic_DNA"/>
</dbReference>
<reference evidence="1 2" key="1">
    <citation type="submission" date="2024-10" db="EMBL/GenBank/DDBJ databases">
        <authorList>
            <person name="Yibar A."/>
            <person name="Saticioglu I.B."/>
            <person name="Duman M."/>
            <person name="Ajmi N."/>
            <person name="Gurler F."/>
            <person name="Ay H."/>
            <person name="Onuk E."/>
            <person name="Guler S."/>
            <person name="Romalde J.L."/>
        </authorList>
    </citation>
    <scope>NUCLEOTIDE SEQUENCE [LARGE SCALE GENOMIC DNA]</scope>
    <source>
        <strain evidence="1 2">14-MA-B</strain>
    </source>
</reference>
<accession>A0ABW7IXY9</accession>
<evidence type="ECO:0000313" key="1">
    <source>
        <dbReference type="EMBL" id="MFH0265890.1"/>
    </source>
</evidence>
<dbReference type="Proteomes" id="UP001607151">
    <property type="component" value="Unassembled WGS sequence"/>
</dbReference>
<sequence length="65" mass="7485">MKVFIILLLSLLISAVSMPVLAMTWYLDHSYIDVTTRVCVYRLGNQTRFDYLSATSLCPLSQEWP</sequence>
<protein>
    <submittedName>
        <fullName evidence="1">Uncharacterized protein</fullName>
    </submittedName>
</protein>
<dbReference type="RefSeq" id="WP_162598333.1">
    <property type="nucleotide sequence ID" value="NZ_AP018685.1"/>
</dbReference>
<organism evidence="1 2">
    <name type="scientific">Vibrio rumoiensis</name>
    <dbReference type="NCBI Taxonomy" id="76258"/>
    <lineage>
        <taxon>Bacteria</taxon>
        <taxon>Pseudomonadati</taxon>
        <taxon>Pseudomonadota</taxon>
        <taxon>Gammaproteobacteria</taxon>
        <taxon>Vibrionales</taxon>
        <taxon>Vibrionaceae</taxon>
        <taxon>Vibrio</taxon>
    </lineage>
</organism>
<gene>
    <name evidence="1" type="ORF">ACGRQ9_10515</name>
</gene>
<evidence type="ECO:0000313" key="2">
    <source>
        <dbReference type="Proteomes" id="UP001607151"/>
    </source>
</evidence>